<proteinExistence type="predicted"/>
<evidence type="ECO:0000313" key="2">
    <source>
        <dbReference type="Proteomes" id="UP000766986"/>
    </source>
</evidence>
<reference evidence="1 2" key="1">
    <citation type="journal article" date="2021" name="Sci. Rep.">
        <title>The distribution of antibiotic resistance genes in chicken gut microbiota commensals.</title>
        <authorList>
            <person name="Juricova H."/>
            <person name="Matiasovicova J."/>
            <person name="Kubasova T."/>
            <person name="Cejkova D."/>
            <person name="Rychlik I."/>
        </authorList>
    </citation>
    <scope>NUCLEOTIDE SEQUENCE [LARGE SCALE GENOMIC DNA]</scope>
    <source>
        <strain evidence="1 2">An772</strain>
    </source>
</reference>
<accession>A0ABS2DXQ2</accession>
<sequence length="47" mass="5470">MEAMEKNGEENTLLPVSQQDIEMFTIKLERKNTIQGPSKHKSWAKRP</sequence>
<gene>
    <name evidence="1" type="ORF">H7U35_03440</name>
</gene>
<name>A0ABS2DXQ2_9BACT</name>
<keyword evidence="2" id="KW-1185">Reference proteome</keyword>
<organism evidence="1 2">
    <name type="scientific">Mediterranea massiliensis</name>
    <dbReference type="NCBI Taxonomy" id="1841865"/>
    <lineage>
        <taxon>Bacteria</taxon>
        <taxon>Pseudomonadati</taxon>
        <taxon>Bacteroidota</taxon>
        <taxon>Bacteroidia</taxon>
        <taxon>Bacteroidales</taxon>
        <taxon>Bacteroidaceae</taxon>
        <taxon>Mediterranea</taxon>
    </lineage>
</organism>
<comment type="caution">
    <text evidence="1">The sequence shown here is derived from an EMBL/GenBank/DDBJ whole genome shotgun (WGS) entry which is preliminary data.</text>
</comment>
<dbReference type="EMBL" id="JACLYZ010000005">
    <property type="protein sequence ID" value="MBM6734285.1"/>
    <property type="molecule type" value="Genomic_DNA"/>
</dbReference>
<dbReference type="RefSeq" id="WP_205094774.1">
    <property type="nucleotide sequence ID" value="NZ_CAWVFH010000005.1"/>
</dbReference>
<protein>
    <submittedName>
        <fullName evidence="1">Uncharacterized protein</fullName>
    </submittedName>
</protein>
<dbReference type="Proteomes" id="UP000766986">
    <property type="component" value="Unassembled WGS sequence"/>
</dbReference>
<evidence type="ECO:0000313" key="1">
    <source>
        <dbReference type="EMBL" id="MBM6734285.1"/>
    </source>
</evidence>